<dbReference type="Pfam" id="PF08849">
    <property type="entry name" value="BrxA"/>
    <property type="match status" value="1"/>
</dbReference>
<accession>A0ABT5GG64</accession>
<comment type="caution">
    <text evidence="1">The sequence shown here is derived from an EMBL/GenBank/DDBJ whole genome shotgun (WGS) entry which is preliminary data.</text>
</comment>
<dbReference type="Proteomes" id="UP001150259">
    <property type="component" value="Unassembled WGS sequence"/>
</dbReference>
<sequence>MMTDPAARYALSFTSGALLTREASVAAPVYLREHDWGKVRAAIDEDNLLQSRTRSAGARLAREVVQRLAVLTDEELELLLDATPTERGHLMWAAACRRYAFIGEFAEDVLRERFLLLAPTLEHDDFDRFFRGKALWHDELAELSESTRLKLRATLFRMLREAGLLTKDGRILRAVLSGRVAEALEARTPSDLRFFPTGGLA</sequence>
<protein>
    <submittedName>
        <fullName evidence="1">DUF1819 family protein</fullName>
    </submittedName>
</protein>
<dbReference type="EMBL" id="JAPFQL010000019">
    <property type="protein sequence ID" value="MDC5696820.1"/>
    <property type="molecule type" value="Genomic_DNA"/>
</dbReference>
<evidence type="ECO:0000313" key="2">
    <source>
        <dbReference type="Proteomes" id="UP001150259"/>
    </source>
</evidence>
<evidence type="ECO:0000313" key="1">
    <source>
        <dbReference type="EMBL" id="MDC5696820.1"/>
    </source>
</evidence>
<dbReference type="InterPro" id="IPR023137">
    <property type="entry name" value="BrxA_sf"/>
</dbReference>
<dbReference type="RefSeq" id="WP_272461395.1">
    <property type="nucleotide sequence ID" value="NZ_JAPFQL010000019.1"/>
</dbReference>
<gene>
    <name evidence="1" type="ORF">OO014_06080</name>
</gene>
<dbReference type="InterPro" id="IPR014948">
    <property type="entry name" value="BrxA"/>
</dbReference>
<keyword evidence="2" id="KW-1185">Reference proteome</keyword>
<reference evidence="1 2" key="1">
    <citation type="submission" date="2022-11" db="EMBL/GenBank/DDBJ databases">
        <title>Anaerobic phenanthrene biodegradation by a DNRA strain PheN6.</title>
        <authorList>
            <person name="Zhang Z."/>
        </authorList>
    </citation>
    <scope>NUCLEOTIDE SEQUENCE [LARGE SCALE GENOMIC DNA]</scope>
    <source>
        <strain evidence="1 2">PheN6</strain>
    </source>
</reference>
<name>A0ABT5GG64_9MICO</name>
<proteinExistence type="predicted"/>
<organism evidence="1 2">
    <name type="scientific">Intrasporangium calvum</name>
    <dbReference type="NCBI Taxonomy" id="53358"/>
    <lineage>
        <taxon>Bacteria</taxon>
        <taxon>Bacillati</taxon>
        <taxon>Actinomycetota</taxon>
        <taxon>Actinomycetes</taxon>
        <taxon>Micrococcales</taxon>
        <taxon>Intrasporangiaceae</taxon>
        <taxon>Intrasporangium</taxon>
    </lineage>
</organism>
<dbReference type="Gene3D" id="1.10.3540.10">
    <property type="entry name" value="uncharacterized protein from magnetospirillum magneticum domain"/>
    <property type="match status" value="1"/>
</dbReference>